<proteinExistence type="predicted"/>
<dbReference type="Proteomes" id="UP001441944">
    <property type="component" value="Unassembled WGS sequence"/>
</dbReference>
<sequence>MLPFKHAASSLYQQIPPQGQAADAGALRPSLTRDLLEATDPVSLAAAHPGQFCAGVITECSAMSQTVQKSLL</sequence>
<reference evidence="1 2" key="1">
    <citation type="submission" date="2024-04" db="EMBL/GenBank/DDBJ databases">
        <title>Draft genome sequence of Pseudophaeobacter arcticus NBRC 116598.</title>
        <authorList>
            <person name="Miyakawa T."/>
            <person name="Kusuya Y."/>
            <person name="Miura T."/>
        </authorList>
    </citation>
    <scope>NUCLEOTIDE SEQUENCE [LARGE SCALE GENOMIC DNA]</scope>
    <source>
        <strain evidence="1 2">SU-CL00105</strain>
    </source>
</reference>
<keyword evidence="2" id="KW-1185">Reference proteome</keyword>
<organism evidence="1 2">
    <name type="scientific">Pseudophaeobacter arcticus</name>
    <dbReference type="NCBI Taxonomy" id="385492"/>
    <lineage>
        <taxon>Bacteria</taxon>
        <taxon>Pseudomonadati</taxon>
        <taxon>Pseudomonadota</taxon>
        <taxon>Alphaproteobacteria</taxon>
        <taxon>Rhodobacterales</taxon>
        <taxon>Paracoccaceae</taxon>
        <taxon>Pseudophaeobacter</taxon>
    </lineage>
</organism>
<protein>
    <submittedName>
        <fullName evidence="1">Uncharacterized protein</fullName>
    </submittedName>
</protein>
<gene>
    <name evidence="1" type="ORF">NBRC116598_05170</name>
</gene>
<evidence type="ECO:0000313" key="2">
    <source>
        <dbReference type="Proteomes" id="UP001441944"/>
    </source>
</evidence>
<name>A0ABQ0AGT4_9RHOB</name>
<accession>A0ABQ0AGT4</accession>
<evidence type="ECO:0000313" key="1">
    <source>
        <dbReference type="EMBL" id="GAA6195073.1"/>
    </source>
</evidence>
<comment type="caution">
    <text evidence="1">The sequence shown here is derived from an EMBL/GenBank/DDBJ whole genome shotgun (WGS) entry which is preliminary data.</text>
</comment>
<dbReference type="EMBL" id="BAABWU010000001">
    <property type="protein sequence ID" value="GAA6195073.1"/>
    <property type="molecule type" value="Genomic_DNA"/>
</dbReference>